<dbReference type="InterPro" id="IPR028357">
    <property type="entry name" value="UDPglc_DH_bac"/>
</dbReference>
<dbReference type="SUPFAM" id="SSF52413">
    <property type="entry name" value="UDP-glucose/GDP-mannose dehydrogenase C-terminal domain"/>
    <property type="match status" value="1"/>
</dbReference>
<feature type="binding site" evidence="9">
    <location>
        <position position="203"/>
    </location>
    <ligand>
        <name>substrate</name>
    </ligand>
</feature>
<dbReference type="RefSeq" id="WP_122897389.1">
    <property type="nucleotide sequence ID" value="NZ_RHIB01000001.1"/>
</dbReference>
<evidence type="ECO:0000259" key="11">
    <source>
        <dbReference type="SMART" id="SM00984"/>
    </source>
</evidence>
<keyword evidence="4 7" id="KW-0560">Oxidoreductase</keyword>
<feature type="domain" description="UDP-glucose/GDP-mannose dehydrogenase C-terminal" evidence="11">
    <location>
        <begin position="312"/>
        <end position="408"/>
    </location>
</feature>
<dbReference type="InterPro" id="IPR036220">
    <property type="entry name" value="UDP-Glc/GDP-Man_DH_C_sf"/>
</dbReference>
<evidence type="ECO:0000256" key="7">
    <source>
        <dbReference type="PIRNR" id="PIRNR000124"/>
    </source>
</evidence>
<dbReference type="SUPFAM" id="SSF51735">
    <property type="entry name" value="NAD(P)-binding Rossmann-fold domains"/>
    <property type="match status" value="1"/>
</dbReference>
<dbReference type="Gene3D" id="3.40.50.720">
    <property type="entry name" value="NAD(P)-binding Rossmann-like Domain"/>
    <property type="match status" value="2"/>
</dbReference>
<dbReference type="Gene3D" id="1.20.5.100">
    <property type="entry name" value="Cytochrome c1, transmembrane anchor, C-terminal"/>
    <property type="match status" value="1"/>
</dbReference>
<dbReference type="GO" id="GO:0000271">
    <property type="term" value="P:polysaccharide biosynthetic process"/>
    <property type="evidence" value="ECO:0007669"/>
    <property type="project" value="InterPro"/>
</dbReference>
<keyword evidence="5 7" id="KW-0520">NAD</keyword>
<sequence>MKIAVIGAGYVGLTTSCVLADKGSTVTCIDNDQSKLEKLAKGQVPFFEPGLQEVLDRTLANNKLTFTDQTVSAVKEADVVFIAVGTPPKATGEPDLTYLKTAIDDLASGITSYKTIVTKSTVPLGTNEWIHETLLENADPALFDVVSNPEFLKEGTALYDTVNPDRVVIGAKSARGASVVKELFAFTNAPVYETTLTGAEMIKYASNVFLAVKISFINEIASICDAFHVNVKEVAEGIGADPRIGPAFLRSGLGYGGSCLPKDLSALLYSAAGKQVDAHLLPSAAKVNDQQVNRYTAKLEEDLGILKQKRIAVWGLSFKPDTDDTRHSPAILLILSLIEKGAEVLAFDPLVKEVEGIVSQHDLYESVKEADALILATEWAVFNSVDWNRVRSLMKGNIVLDARNVLNHRTVTEAGLTYRAIGSGRV</sequence>
<evidence type="ECO:0000256" key="3">
    <source>
        <dbReference type="ARBA" id="ARBA00012954"/>
    </source>
</evidence>
<evidence type="ECO:0000313" key="13">
    <source>
        <dbReference type="Proteomes" id="UP000278746"/>
    </source>
</evidence>
<dbReference type="InterPro" id="IPR008927">
    <property type="entry name" value="6-PGluconate_DH-like_C_sf"/>
</dbReference>
<feature type="binding site" evidence="10">
    <location>
        <position position="86"/>
    </location>
    <ligand>
        <name>NAD(+)</name>
        <dbReference type="ChEBI" id="CHEBI:57540"/>
    </ligand>
</feature>
<dbReference type="Proteomes" id="UP000278746">
    <property type="component" value="Unassembled WGS sequence"/>
</dbReference>
<evidence type="ECO:0000313" key="12">
    <source>
        <dbReference type="EMBL" id="RNA69877.1"/>
    </source>
</evidence>
<evidence type="ECO:0000256" key="1">
    <source>
        <dbReference type="ARBA" id="ARBA00004701"/>
    </source>
</evidence>
<evidence type="ECO:0000256" key="2">
    <source>
        <dbReference type="ARBA" id="ARBA00006601"/>
    </source>
</evidence>
<comment type="pathway">
    <text evidence="1">Nucleotide-sugar biosynthesis; UDP-alpha-D-glucuronate biosynthesis; UDP-alpha-D-glucuronate from UDP-alpha-D-glucose: step 1/1.</text>
</comment>
<feature type="binding site" evidence="9">
    <location>
        <position position="319"/>
    </location>
    <ligand>
        <name>substrate</name>
    </ligand>
</feature>
<organism evidence="12 13">
    <name type="scientific">Alteribacter keqinensis</name>
    <dbReference type="NCBI Taxonomy" id="2483800"/>
    <lineage>
        <taxon>Bacteria</taxon>
        <taxon>Bacillati</taxon>
        <taxon>Bacillota</taxon>
        <taxon>Bacilli</taxon>
        <taxon>Bacillales</taxon>
        <taxon>Bacillaceae</taxon>
        <taxon>Alteribacter</taxon>
    </lineage>
</organism>
<evidence type="ECO:0000256" key="4">
    <source>
        <dbReference type="ARBA" id="ARBA00023002"/>
    </source>
</evidence>
<dbReference type="InterPro" id="IPR001732">
    <property type="entry name" value="UDP-Glc/GDP-Man_DH_N"/>
</dbReference>
<name>A0A3M7TW91_9BACI</name>
<evidence type="ECO:0000256" key="6">
    <source>
        <dbReference type="ARBA" id="ARBA00047473"/>
    </source>
</evidence>
<feature type="binding site" evidence="10">
    <location>
        <position position="35"/>
    </location>
    <ligand>
        <name>NAD(+)</name>
        <dbReference type="ChEBI" id="CHEBI:57540"/>
    </ligand>
</feature>
<comment type="catalytic activity">
    <reaction evidence="6 7">
        <text>UDP-alpha-D-glucose + 2 NAD(+) + H2O = UDP-alpha-D-glucuronate + 2 NADH + 3 H(+)</text>
        <dbReference type="Rhea" id="RHEA:23596"/>
        <dbReference type="ChEBI" id="CHEBI:15377"/>
        <dbReference type="ChEBI" id="CHEBI:15378"/>
        <dbReference type="ChEBI" id="CHEBI:57540"/>
        <dbReference type="ChEBI" id="CHEBI:57945"/>
        <dbReference type="ChEBI" id="CHEBI:58052"/>
        <dbReference type="ChEBI" id="CHEBI:58885"/>
        <dbReference type="EC" id="1.1.1.22"/>
    </reaction>
</comment>
<feature type="binding site" evidence="10">
    <location>
        <position position="30"/>
    </location>
    <ligand>
        <name>NAD(+)</name>
        <dbReference type="ChEBI" id="CHEBI:57540"/>
    </ligand>
</feature>
<dbReference type="PANTHER" id="PTHR43750:SF3">
    <property type="entry name" value="UDP-GLUCOSE 6-DEHYDROGENASE TUAD"/>
    <property type="match status" value="1"/>
</dbReference>
<dbReference type="PROSITE" id="PS51257">
    <property type="entry name" value="PROKAR_LIPOPROTEIN"/>
    <property type="match status" value="1"/>
</dbReference>
<feature type="binding site" evidence="10">
    <location>
        <position position="121"/>
    </location>
    <ligand>
        <name>NAD(+)</name>
        <dbReference type="ChEBI" id="CHEBI:57540"/>
    </ligand>
</feature>
<evidence type="ECO:0000256" key="9">
    <source>
        <dbReference type="PIRSR" id="PIRSR500134-2"/>
    </source>
</evidence>
<accession>A0A3M7TW91</accession>
<dbReference type="Pfam" id="PF03720">
    <property type="entry name" value="UDPG_MGDP_dh_C"/>
    <property type="match status" value="1"/>
</dbReference>
<protein>
    <recommendedName>
        <fullName evidence="3 7">UDP-glucose 6-dehydrogenase</fullName>
        <ecNumber evidence="3 7">1.1.1.22</ecNumber>
    </recommendedName>
</protein>
<dbReference type="Pfam" id="PF03721">
    <property type="entry name" value="UDPG_MGDP_dh_N"/>
    <property type="match status" value="1"/>
</dbReference>
<dbReference type="GO" id="GO:0003979">
    <property type="term" value="F:UDP-glucose 6-dehydrogenase activity"/>
    <property type="evidence" value="ECO:0007669"/>
    <property type="project" value="UniProtKB-EC"/>
</dbReference>
<dbReference type="InterPro" id="IPR017476">
    <property type="entry name" value="UDP-Glc/GDP-Man"/>
</dbReference>
<feature type="binding site" evidence="10">
    <location>
        <position position="154"/>
    </location>
    <ligand>
        <name>NAD(+)</name>
        <dbReference type="ChEBI" id="CHEBI:57540"/>
    </ligand>
</feature>
<dbReference type="SMART" id="SM00984">
    <property type="entry name" value="UDPG_MGDP_dh_C"/>
    <property type="match status" value="1"/>
</dbReference>
<dbReference type="InterPro" id="IPR036291">
    <property type="entry name" value="NAD(P)-bd_dom_sf"/>
</dbReference>
<dbReference type="OrthoDB" id="9803238at2"/>
<dbReference type="GO" id="GO:0051287">
    <property type="term" value="F:NAD binding"/>
    <property type="evidence" value="ECO:0007669"/>
    <property type="project" value="InterPro"/>
</dbReference>
<dbReference type="InterPro" id="IPR014026">
    <property type="entry name" value="UDP-Glc/GDP-Man_DH_dimer"/>
</dbReference>
<evidence type="ECO:0000256" key="5">
    <source>
        <dbReference type="ARBA" id="ARBA00023027"/>
    </source>
</evidence>
<feature type="binding site" evidence="10">
    <location>
        <position position="262"/>
    </location>
    <ligand>
        <name>NAD(+)</name>
        <dbReference type="ChEBI" id="CHEBI:57540"/>
    </ligand>
</feature>
<comment type="similarity">
    <text evidence="2 7">Belongs to the UDP-glucose/GDP-mannose dehydrogenase family.</text>
</comment>
<feature type="binding site" evidence="9">
    <location>
        <position position="256"/>
    </location>
    <ligand>
        <name>substrate</name>
    </ligand>
</feature>
<dbReference type="GO" id="GO:0006065">
    <property type="term" value="P:UDP-glucuronate biosynthetic process"/>
    <property type="evidence" value="ECO:0007669"/>
    <property type="project" value="UniProtKB-UniPathway"/>
</dbReference>
<proteinExistence type="inferred from homology"/>
<dbReference type="InterPro" id="IPR014027">
    <property type="entry name" value="UDP-Glc/GDP-Man_DH_C"/>
</dbReference>
<evidence type="ECO:0000256" key="10">
    <source>
        <dbReference type="PIRSR" id="PIRSR500134-3"/>
    </source>
</evidence>
<keyword evidence="13" id="KW-1185">Reference proteome</keyword>
<dbReference type="EMBL" id="RHIB01000001">
    <property type="protein sequence ID" value="RNA69877.1"/>
    <property type="molecule type" value="Genomic_DNA"/>
</dbReference>
<feature type="binding site" evidence="9">
    <location>
        <begin position="248"/>
        <end position="252"/>
    </location>
    <ligand>
        <name>substrate</name>
    </ligand>
</feature>
<comment type="caution">
    <text evidence="12">The sequence shown here is derived from an EMBL/GenBank/DDBJ whole genome shotgun (WGS) entry which is preliminary data.</text>
</comment>
<gene>
    <name evidence="12" type="ORF">EBO34_08070</name>
</gene>
<dbReference type="PIRSF" id="PIRSF500134">
    <property type="entry name" value="UDPglc_DH_bac"/>
    <property type="match status" value="1"/>
</dbReference>
<dbReference type="EC" id="1.1.1.22" evidence="3 7"/>
<dbReference type="Pfam" id="PF00984">
    <property type="entry name" value="UDPG_MGDP_dh"/>
    <property type="match status" value="1"/>
</dbReference>
<feature type="binding site" evidence="10">
    <location>
        <position position="326"/>
    </location>
    <ligand>
        <name>NAD(+)</name>
        <dbReference type="ChEBI" id="CHEBI:57540"/>
    </ligand>
</feature>
<feature type="active site" description="Nucleophile" evidence="8">
    <location>
        <position position="259"/>
    </location>
</feature>
<dbReference type="UniPathway" id="UPA00038">
    <property type="reaction ID" value="UER00491"/>
</dbReference>
<dbReference type="SUPFAM" id="SSF48179">
    <property type="entry name" value="6-phosphogluconate dehydrogenase C-terminal domain-like"/>
    <property type="match status" value="1"/>
</dbReference>
<evidence type="ECO:0000256" key="8">
    <source>
        <dbReference type="PIRSR" id="PIRSR500134-1"/>
    </source>
</evidence>
<dbReference type="NCBIfam" id="TIGR03026">
    <property type="entry name" value="NDP-sugDHase"/>
    <property type="match status" value="1"/>
</dbReference>
<dbReference type="AlphaFoldDB" id="A0A3M7TW91"/>
<dbReference type="PIRSF" id="PIRSF000124">
    <property type="entry name" value="UDPglc_GDPman_dh"/>
    <property type="match status" value="1"/>
</dbReference>
<dbReference type="PANTHER" id="PTHR43750">
    <property type="entry name" value="UDP-GLUCOSE 6-DEHYDROGENASE TUAD"/>
    <property type="match status" value="1"/>
</dbReference>
<feature type="binding site" evidence="9">
    <location>
        <begin position="151"/>
        <end position="154"/>
    </location>
    <ligand>
        <name>substrate</name>
    </ligand>
</feature>
<reference evidence="12 13" key="1">
    <citation type="submission" date="2018-10" db="EMBL/GenBank/DDBJ databases">
        <title>Bacillus Keqinensis sp. nov., a moderately halophilic bacterium isolated from a saline-alkaline lake.</title>
        <authorList>
            <person name="Wang H."/>
        </authorList>
    </citation>
    <scope>NUCLEOTIDE SEQUENCE [LARGE SCALE GENOMIC DNA]</scope>
    <source>
        <strain evidence="12 13">KQ-3</strain>
    </source>
</reference>